<evidence type="ECO:0000256" key="3">
    <source>
        <dbReference type="ARBA" id="ARBA00023004"/>
    </source>
</evidence>
<dbReference type="Gene3D" id="2.60.120.620">
    <property type="entry name" value="q2cbj1_9rhob like domain"/>
    <property type="match status" value="1"/>
</dbReference>
<evidence type="ECO:0000256" key="1">
    <source>
        <dbReference type="ARBA" id="ARBA00022714"/>
    </source>
</evidence>
<keyword evidence="4" id="KW-0411">Iron-sulfur</keyword>
<dbReference type="SUPFAM" id="SSF51197">
    <property type="entry name" value="Clavaminate synthase-like"/>
    <property type="match status" value="1"/>
</dbReference>
<evidence type="ECO:0000313" key="6">
    <source>
        <dbReference type="EMBL" id="MFB2938676.1"/>
    </source>
</evidence>
<dbReference type="Proteomes" id="UP001576776">
    <property type="component" value="Unassembled WGS sequence"/>
</dbReference>
<gene>
    <name evidence="6" type="ORF">ACE1B6_25780</name>
</gene>
<evidence type="ECO:0000259" key="5">
    <source>
        <dbReference type="PROSITE" id="PS51296"/>
    </source>
</evidence>
<accession>A0ABV4YIM0</accession>
<sequence>MKQTAKSVGLDRTELIPFNEITQRLLRGEIIVVPECLQRIGYFEEIKEASLAGIRQATNDEKAAQVRRKGLEEIHTVIDVDDITSVSDQTYKTIRPLASKLAKALVREIFQEKTHYYFEESPNVRFHIPYDLTLSRRKELNQFKYNGKITPHGPHHDSWYQCPTNCVNVWIAIGPVKVGNGLNIYPTIYGKKLPCTQEGKIVPGQSFGPVLSFNLQPGDALIFHGEHLHSSELNSTDFTRFVISMRMVIGTPHFLEDSPYKDNYIFGDTRKGIGARFSEIAANLGRNLRKKLNRGERSYILSNLKSVAFNDNSDSFPTNIPVESIKIPSENKTKTIFDSKELPVGSIRPISNKMCVARLPDQRVIAFSRYCSHEGADLASGYLRDGCVVCPWHSLPFNLKGGASPCQSLASLEATECVENEGKVEVTHN</sequence>
<dbReference type="EMBL" id="JBHFNS010000092">
    <property type="protein sequence ID" value="MFB2938676.1"/>
    <property type="molecule type" value="Genomic_DNA"/>
</dbReference>
<dbReference type="Gene3D" id="2.102.10.10">
    <property type="entry name" value="Rieske [2Fe-2S] iron-sulphur domain"/>
    <property type="match status" value="1"/>
</dbReference>
<organism evidence="6 7">
    <name type="scientific">Floridaenema fluviatile BLCC-F154</name>
    <dbReference type="NCBI Taxonomy" id="3153640"/>
    <lineage>
        <taxon>Bacteria</taxon>
        <taxon>Bacillati</taxon>
        <taxon>Cyanobacteriota</taxon>
        <taxon>Cyanophyceae</taxon>
        <taxon>Oscillatoriophycideae</taxon>
        <taxon>Aerosakkonematales</taxon>
        <taxon>Aerosakkonemataceae</taxon>
        <taxon>Floridanema</taxon>
        <taxon>Floridanema fluviatile</taxon>
    </lineage>
</organism>
<dbReference type="Pfam" id="PF05721">
    <property type="entry name" value="PhyH"/>
    <property type="match status" value="1"/>
</dbReference>
<evidence type="ECO:0000256" key="4">
    <source>
        <dbReference type="ARBA" id="ARBA00023014"/>
    </source>
</evidence>
<dbReference type="Pfam" id="PF00355">
    <property type="entry name" value="Rieske"/>
    <property type="match status" value="1"/>
</dbReference>
<evidence type="ECO:0000313" key="7">
    <source>
        <dbReference type="Proteomes" id="UP001576776"/>
    </source>
</evidence>
<dbReference type="PROSITE" id="PS51296">
    <property type="entry name" value="RIESKE"/>
    <property type="match status" value="1"/>
</dbReference>
<evidence type="ECO:0000256" key="2">
    <source>
        <dbReference type="ARBA" id="ARBA00022723"/>
    </source>
</evidence>
<keyword evidence="3" id="KW-0408">Iron</keyword>
<keyword evidence="7" id="KW-1185">Reference proteome</keyword>
<dbReference type="RefSeq" id="WP_413260158.1">
    <property type="nucleotide sequence ID" value="NZ_JBHFNS010000092.1"/>
</dbReference>
<dbReference type="CDD" id="cd03467">
    <property type="entry name" value="Rieske"/>
    <property type="match status" value="1"/>
</dbReference>
<keyword evidence="2" id="KW-0479">Metal-binding</keyword>
<protein>
    <submittedName>
        <fullName evidence="6">Rieske 2Fe-2S domain-containing protein</fullName>
    </submittedName>
</protein>
<reference evidence="6 7" key="1">
    <citation type="submission" date="2024-09" db="EMBL/GenBank/DDBJ databases">
        <title>Floridaenema gen nov. (Aerosakkonemataceae, Aerosakkonematales ord. nov., Cyanobacteria) from benthic tropical and subtropical fresh waters, with the description of four new species.</title>
        <authorList>
            <person name="Moretto J.A."/>
            <person name="Berthold D.E."/>
            <person name="Lefler F.W."/>
            <person name="Huang I.-S."/>
            <person name="Laughinghouse H. IV."/>
        </authorList>
    </citation>
    <scope>NUCLEOTIDE SEQUENCE [LARGE SCALE GENOMIC DNA]</scope>
    <source>
        <strain evidence="6 7">BLCC-F154</strain>
    </source>
</reference>
<dbReference type="InterPro" id="IPR008775">
    <property type="entry name" value="Phytyl_CoA_dOase-like"/>
</dbReference>
<dbReference type="InterPro" id="IPR017941">
    <property type="entry name" value="Rieske_2Fe-2S"/>
</dbReference>
<proteinExistence type="predicted"/>
<dbReference type="SUPFAM" id="SSF50022">
    <property type="entry name" value="ISP domain"/>
    <property type="match status" value="1"/>
</dbReference>
<keyword evidence="1" id="KW-0001">2Fe-2S</keyword>
<dbReference type="InterPro" id="IPR036922">
    <property type="entry name" value="Rieske_2Fe-2S_sf"/>
</dbReference>
<name>A0ABV4YIM0_9CYAN</name>
<comment type="caution">
    <text evidence="6">The sequence shown here is derived from an EMBL/GenBank/DDBJ whole genome shotgun (WGS) entry which is preliminary data.</text>
</comment>
<feature type="domain" description="Rieske" evidence="5">
    <location>
        <begin position="356"/>
        <end position="426"/>
    </location>
</feature>